<evidence type="ECO:0000313" key="6">
    <source>
        <dbReference type="Proteomes" id="UP001218218"/>
    </source>
</evidence>
<sequence>MPVSLDLIVVDISFAKLFQTRVFNLVTQRERSSKSVRGVRYCSARYCDARCQKKDWPKHKRSCEVHSFQTMVAEADELDPDQMATLSMQAVYPLLMTSAPGISAKTKARAAFRVVSAEVVPSSEFRTAAADRGHRMYYRDTKAVVQDFDRYFGDAVSSGRTLHPNRCLCMVVQSIDFNNGVTAMVLTKNWYPERDSKKNYSRQWRPPTDDWLDFLKTTVAAGKAWDRDDVHISSNPGTLVSSRLGGCFSGSLRVVRV</sequence>
<dbReference type="Gene3D" id="1.10.220.160">
    <property type="match status" value="1"/>
</dbReference>
<evidence type="ECO:0000256" key="1">
    <source>
        <dbReference type="ARBA" id="ARBA00022723"/>
    </source>
</evidence>
<proteinExistence type="predicted"/>
<dbReference type="AlphaFoldDB" id="A0AAD7AVI6"/>
<organism evidence="5 6">
    <name type="scientific">Mycena albidolilacea</name>
    <dbReference type="NCBI Taxonomy" id="1033008"/>
    <lineage>
        <taxon>Eukaryota</taxon>
        <taxon>Fungi</taxon>
        <taxon>Dikarya</taxon>
        <taxon>Basidiomycota</taxon>
        <taxon>Agaricomycotina</taxon>
        <taxon>Agaricomycetes</taxon>
        <taxon>Agaricomycetidae</taxon>
        <taxon>Agaricales</taxon>
        <taxon>Marasmiineae</taxon>
        <taxon>Mycenaceae</taxon>
        <taxon>Mycena</taxon>
    </lineage>
</organism>
<protein>
    <recommendedName>
        <fullName evidence="4">MYND-type domain-containing protein</fullName>
    </recommendedName>
</protein>
<dbReference type="GO" id="GO:0008270">
    <property type="term" value="F:zinc ion binding"/>
    <property type="evidence" value="ECO:0007669"/>
    <property type="project" value="UniProtKB-KW"/>
</dbReference>
<accession>A0AAD7AVI6</accession>
<keyword evidence="1" id="KW-0479">Metal-binding</keyword>
<dbReference type="Proteomes" id="UP001218218">
    <property type="component" value="Unassembled WGS sequence"/>
</dbReference>
<evidence type="ECO:0000259" key="4">
    <source>
        <dbReference type="Pfam" id="PF01753"/>
    </source>
</evidence>
<dbReference type="SUPFAM" id="SSF144232">
    <property type="entry name" value="HIT/MYND zinc finger-like"/>
    <property type="match status" value="1"/>
</dbReference>
<comment type="caution">
    <text evidence="5">The sequence shown here is derived from an EMBL/GenBank/DDBJ whole genome shotgun (WGS) entry which is preliminary data.</text>
</comment>
<keyword evidence="6" id="KW-1185">Reference proteome</keyword>
<dbReference type="Gene3D" id="6.10.140.2220">
    <property type="match status" value="1"/>
</dbReference>
<evidence type="ECO:0000313" key="5">
    <source>
        <dbReference type="EMBL" id="KAJ7368806.1"/>
    </source>
</evidence>
<dbReference type="InterPro" id="IPR002893">
    <property type="entry name" value="Znf_MYND"/>
</dbReference>
<keyword evidence="3" id="KW-0862">Zinc</keyword>
<evidence type="ECO:0000256" key="3">
    <source>
        <dbReference type="ARBA" id="ARBA00022833"/>
    </source>
</evidence>
<reference evidence="5" key="1">
    <citation type="submission" date="2023-03" db="EMBL/GenBank/DDBJ databases">
        <title>Massive genome expansion in bonnet fungi (Mycena s.s.) driven by repeated elements and novel gene families across ecological guilds.</title>
        <authorList>
            <consortium name="Lawrence Berkeley National Laboratory"/>
            <person name="Harder C.B."/>
            <person name="Miyauchi S."/>
            <person name="Viragh M."/>
            <person name="Kuo A."/>
            <person name="Thoen E."/>
            <person name="Andreopoulos B."/>
            <person name="Lu D."/>
            <person name="Skrede I."/>
            <person name="Drula E."/>
            <person name="Henrissat B."/>
            <person name="Morin E."/>
            <person name="Kohler A."/>
            <person name="Barry K."/>
            <person name="LaButti K."/>
            <person name="Morin E."/>
            <person name="Salamov A."/>
            <person name="Lipzen A."/>
            <person name="Mereny Z."/>
            <person name="Hegedus B."/>
            <person name="Baldrian P."/>
            <person name="Stursova M."/>
            <person name="Weitz H."/>
            <person name="Taylor A."/>
            <person name="Grigoriev I.V."/>
            <person name="Nagy L.G."/>
            <person name="Martin F."/>
            <person name="Kauserud H."/>
        </authorList>
    </citation>
    <scope>NUCLEOTIDE SEQUENCE</scope>
    <source>
        <strain evidence="5">CBHHK002</strain>
    </source>
</reference>
<dbReference type="EMBL" id="JARIHO010000001">
    <property type="protein sequence ID" value="KAJ7368806.1"/>
    <property type="molecule type" value="Genomic_DNA"/>
</dbReference>
<dbReference type="Pfam" id="PF01753">
    <property type="entry name" value="zf-MYND"/>
    <property type="match status" value="1"/>
</dbReference>
<name>A0AAD7AVI6_9AGAR</name>
<keyword evidence="2" id="KW-0863">Zinc-finger</keyword>
<evidence type="ECO:0000256" key="2">
    <source>
        <dbReference type="ARBA" id="ARBA00022771"/>
    </source>
</evidence>
<gene>
    <name evidence="5" type="ORF">DFH08DRAFT_796653</name>
</gene>
<feature type="domain" description="MYND-type" evidence="4">
    <location>
        <begin position="42"/>
        <end position="63"/>
    </location>
</feature>